<dbReference type="InterPro" id="IPR001466">
    <property type="entry name" value="Beta-lactam-related"/>
</dbReference>
<dbReference type="Gene3D" id="3.40.710.10">
    <property type="entry name" value="DD-peptidase/beta-lactamase superfamily"/>
    <property type="match status" value="1"/>
</dbReference>
<evidence type="ECO:0000259" key="2">
    <source>
        <dbReference type="Pfam" id="PF00144"/>
    </source>
</evidence>
<sequence length="390" mass="41290">MRAVLLLSLILPLSLAQAQGLQARPGPLAVPAVAAPTFAQVIEREVPALMKEARIPGAAVGLIVGGKLVYAKGFGFADHAGKVPVTPDTVFSAASLAKPVASWVAMRLAEQGSVPLDKPVADMLSPWPLAQSQFDHRLITIRRLLSHTAGTTLGGYQGWLDFKELPSLEESLAGKTNGRGAVELFAPVGAKLQYSGGGYTLMQLAIERTSKRKYSDLARELVFRPLGMKHSSVAMTPEVLVGAAQGHGDDGAPVPMRYYVEQAPSTLTTTVRDFARWMIAGMANTAGAHPLSQAQLAQLYTPAELSTPRAPDAPAYGLGLFIERLGDGSTAVGHDGRNQAGFRAFFSMRPQSGDGIVFFSNSRSGVALDRIVCLWGADVAKVDAATTCKK</sequence>
<dbReference type="PANTHER" id="PTHR46825:SF12">
    <property type="entry name" value="PENICILLIN-BINDING PROTEIN 4"/>
    <property type="match status" value="1"/>
</dbReference>
<keyword evidence="4" id="KW-1185">Reference proteome</keyword>
<dbReference type="AlphaFoldDB" id="A0A540X4P7"/>
<reference evidence="3 4" key="1">
    <citation type="submission" date="2019-06" db="EMBL/GenBank/DDBJ databases">
        <authorList>
            <person name="Livingstone P."/>
            <person name="Whitworth D."/>
        </authorList>
    </citation>
    <scope>NUCLEOTIDE SEQUENCE [LARGE SCALE GENOMIC DNA]</scope>
    <source>
        <strain evidence="3 4">AM401</strain>
    </source>
</reference>
<comment type="caution">
    <text evidence="3">The sequence shown here is derived from an EMBL/GenBank/DDBJ whole genome shotgun (WGS) entry which is preliminary data.</text>
</comment>
<dbReference type="PANTHER" id="PTHR46825">
    <property type="entry name" value="D-ALANYL-D-ALANINE-CARBOXYPEPTIDASE/ENDOPEPTIDASE AMPH"/>
    <property type="match status" value="1"/>
</dbReference>
<dbReference type="SUPFAM" id="SSF56601">
    <property type="entry name" value="beta-lactamase/transpeptidase-like"/>
    <property type="match status" value="1"/>
</dbReference>
<proteinExistence type="predicted"/>
<evidence type="ECO:0000313" key="3">
    <source>
        <dbReference type="EMBL" id="TQF16223.1"/>
    </source>
</evidence>
<dbReference type="Proteomes" id="UP000315369">
    <property type="component" value="Unassembled WGS sequence"/>
</dbReference>
<organism evidence="3 4">
    <name type="scientific">Myxococcus llanfairpwllgwyngyllgogerychwyrndrobwllllantysiliogogogochensis</name>
    <dbReference type="NCBI Taxonomy" id="2590453"/>
    <lineage>
        <taxon>Bacteria</taxon>
        <taxon>Pseudomonadati</taxon>
        <taxon>Myxococcota</taxon>
        <taxon>Myxococcia</taxon>
        <taxon>Myxococcales</taxon>
        <taxon>Cystobacterineae</taxon>
        <taxon>Myxococcaceae</taxon>
        <taxon>Myxococcus</taxon>
    </lineage>
</organism>
<feature type="signal peptide" evidence="1">
    <location>
        <begin position="1"/>
        <end position="18"/>
    </location>
</feature>
<accession>A0A540X4P7</accession>
<dbReference type="InterPro" id="IPR050491">
    <property type="entry name" value="AmpC-like"/>
</dbReference>
<evidence type="ECO:0000256" key="1">
    <source>
        <dbReference type="SAM" id="SignalP"/>
    </source>
</evidence>
<feature type="domain" description="Beta-lactamase-related" evidence="2">
    <location>
        <begin position="43"/>
        <end position="365"/>
    </location>
</feature>
<protein>
    <submittedName>
        <fullName evidence="3">Beta-lactamase family protein</fullName>
    </submittedName>
</protein>
<dbReference type="InterPro" id="IPR012338">
    <property type="entry name" value="Beta-lactam/transpept-like"/>
</dbReference>
<feature type="chain" id="PRO_5021802727" evidence="1">
    <location>
        <begin position="19"/>
        <end position="390"/>
    </location>
</feature>
<evidence type="ECO:0000313" key="4">
    <source>
        <dbReference type="Proteomes" id="UP000315369"/>
    </source>
</evidence>
<gene>
    <name evidence="3" type="ORF">FJV41_09415</name>
</gene>
<name>A0A540X4P7_9BACT</name>
<dbReference type="OrthoDB" id="5487213at2"/>
<keyword evidence="1" id="KW-0732">Signal</keyword>
<dbReference type="RefSeq" id="WP_141642097.1">
    <property type="nucleotide sequence ID" value="NZ_VIFM01000027.1"/>
</dbReference>
<dbReference type="Pfam" id="PF00144">
    <property type="entry name" value="Beta-lactamase"/>
    <property type="match status" value="1"/>
</dbReference>
<dbReference type="EMBL" id="VIFM01000027">
    <property type="protein sequence ID" value="TQF16223.1"/>
    <property type="molecule type" value="Genomic_DNA"/>
</dbReference>